<protein>
    <submittedName>
        <fullName evidence="1">Uncharacterized protein</fullName>
    </submittedName>
</protein>
<dbReference type="Proteomes" id="UP001221898">
    <property type="component" value="Unassembled WGS sequence"/>
</dbReference>
<reference evidence="1" key="1">
    <citation type="journal article" date="2023" name="Science">
        <title>Genome structures resolve the early diversification of teleost fishes.</title>
        <authorList>
            <person name="Parey E."/>
            <person name="Louis A."/>
            <person name="Montfort J."/>
            <person name="Bouchez O."/>
            <person name="Roques C."/>
            <person name="Iampietro C."/>
            <person name="Lluch J."/>
            <person name="Castinel A."/>
            <person name="Donnadieu C."/>
            <person name="Desvignes T."/>
            <person name="Floi Bucao C."/>
            <person name="Jouanno E."/>
            <person name="Wen M."/>
            <person name="Mejri S."/>
            <person name="Dirks R."/>
            <person name="Jansen H."/>
            <person name="Henkel C."/>
            <person name="Chen W.J."/>
            <person name="Zahm M."/>
            <person name="Cabau C."/>
            <person name="Klopp C."/>
            <person name="Thompson A.W."/>
            <person name="Robinson-Rechavi M."/>
            <person name="Braasch I."/>
            <person name="Lecointre G."/>
            <person name="Bobe J."/>
            <person name="Postlethwait J.H."/>
            <person name="Berthelot C."/>
            <person name="Roest Crollius H."/>
            <person name="Guiguen Y."/>
        </authorList>
    </citation>
    <scope>NUCLEOTIDE SEQUENCE</scope>
    <source>
        <strain evidence="1">NC1722</strain>
    </source>
</reference>
<evidence type="ECO:0000313" key="2">
    <source>
        <dbReference type="Proteomes" id="UP001221898"/>
    </source>
</evidence>
<dbReference type="EMBL" id="JAINUG010000255">
    <property type="protein sequence ID" value="KAJ8385220.1"/>
    <property type="molecule type" value="Genomic_DNA"/>
</dbReference>
<proteinExistence type="predicted"/>
<accession>A0AAD7RJJ3</accession>
<dbReference type="AlphaFoldDB" id="A0AAD7RJJ3"/>
<keyword evidence="2" id="KW-1185">Reference proteome</keyword>
<name>A0AAD7RJJ3_9TELE</name>
<sequence>MRVVETAAGAVGCSRGDRRKISAFFVKQAESPIPSLRQDTDRARRASGEERLIKAEMRDRKFGYPGAGPDEARCK</sequence>
<gene>
    <name evidence="1" type="ORF">AAFF_G00190970</name>
</gene>
<organism evidence="1 2">
    <name type="scientific">Aldrovandia affinis</name>
    <dbReference type="NCBI Taxonomy" id="143900"/>
    <lineage>
        <taxon>Eukaryota</taxon>
        <taxon>Metazoa</taxon>
        <taxon>Chordata</taxon>
        <taxon>Craniata</taxon>
        <taxon>Vertebrata</taxon>
        <taxon>Euteleostomi</taxon>
        <taxon>Actinopterygii</taxon>
        <taxon>Neopterygii</taxon>
        <taxon>Teleostei</taxon>
        <taxon>Notacanthiformes</taxon>
        <taxon>Halosauridae</taxon>
        <taxon>Aldrovandia</taxon>
    </lineage>
</organism>
<comment type="caution">
    <text evidence="1">The sequence shown here is derived from an EMBL/GenBank/DDBJ whole genome shotgun (WGS) entry which is preliminary data.</text>
</comment>
<evidence type="ECO:0000313" key="1">
    <source>
        <dbReference type="EMBL" id="KAJ8385220.1"/>
    </source>
</evidence>